<dbReference type="EMBL" id="CAJNOQ010052454">
    <property type="protein sequence ID" value="CAF1653263.1"/>
    <property type="molecule type" value="Genomic_DNA"/>
</dbReference>
<gene>
    <name evidence="3" type="ORF">GPM918_LOCUS45632</name>
    <name evidence="2" type="ORF">OVA965_LOCUS38668</name>
    <name evidence="5" type="ORF">SRO942_LOCUS48316</name>
    <name evidence="4" type="ORF">TMI583_LOCUS39874</name>
</gene>
<accession>A0A816EVV8</accession>
<evidence type="ECO:0000313" key="2">
    <source>
        <dbReference type="EMBL" id="CAF1538942.1"/>
    </source>
</evidence>
<evidence type="ECO:0000313" key="6">
    <source>
        <dbReference type="Proteomes" id="UP000663829"/>
    </source>
</evidence>
<dbReference type="Proteomes" id="UP000681722">
    <property type="component" value="Unassembled WGS sequence"/>
</dbReference>
<dbReference type="EMBL" id="CAJOBC010123807">
    <property type="protein sequence ID" value="CAF4585985.1"/>
    <property type="molecule type" value="Genomic_DNA"/>
</dbReference>
<evidence type="ECO:0000313" key="4">
    <source>
        <dbReference type="EMBL" id="CAF4326979.1"/>
    </source>
</evidence>
<dbReference type="EMBL" id="CAJNOK010038556">
    <property type="protein sequence ID" value="CAF1538942.1"/>
    <property type="molecule type" value="Genomic_DNA"/>
</dbReference>
<dbReference type="Proteomes" id="UP000677228">
    <property type="component" value="Unassembled WGS sequence"/>
</dbReference>
<dbReference type="EMBL" id="CAJOBA010060862">
    <property type="protein sequence ID" value="CAF4326979.1"/>
    <property type="molecule type" value="Genomic_DNA"/>
</dbReference>
<feature type="non-terminal residue" evidence="3">
    <location>
        <position position="29"/>
    </location>
</feature>
<dbReference type="AlphaFoldDB" id="A0A816EVV8"/>
<sequence length="29" mass="3320">MRTGRDRDEKTQSRRALTTVPLSSPANFK</sequence>
<evidence type="ECO:0000313" key="3">
    <source>
        <dbReference type="EMBL" id="CAF1653263.1"/>
    </source>
</evidence>
<name>A0A816EVV8_9BILA</name>
<dbReference type="Proteomes" id="UP000682733">
    <property type="component" value="Unassembled WGS sequence"/>
</dbReference>
<evidence type="ECO:0000313" key="5">
    <source>
        <dbReference type="EMBL" id="CAF4585985.1"/>
    </source>
</evidence>
<proteinExistence type="predicted"/>
<feature type="compositionally biased region" description="Basic and acidic residues" evidence="1">
    <location>
        <begin position="1"/>
        <end position="12"/>
    </location>
</feature>
<evidence type="ECO:0000256" key="1">
    <source>
        <dbReference type="SAM" id="MobiDB-lite"/>
    </source>
</evidence>
<reference evidence="3" key="1">
    <citation type="submission" date="2021-02" db="EMBL/GenBank/DDBJ databases">
        <authorList>
            <person name="Nowell W R."/>
        </authorList>
    </citation>
    <scope>NUCLEOTIDE SEQUENCE</scope>
</reference>
<dbReference type="Proteomes" id="UP000663829">
    <property type="component" value="Unassembled WGS sequence"/>
</dbReference>
<comment type="caution">
    <text evidence="3">The sequence shown here is derived from an EMBL/GenBank/DDBJ whole genome shotgun (WGS) entry which is preliminary data.</text>
</comment>
<feature type="region of interest" description="Disordered" evidence="1">
    <location>
        <begin position="1"/>
        <end position="29"/>
    </location>
</feature>
<keyword evidence="6" id="KW-1185">Reference proteome</keyword>
<organism evidence="3 6">
    <name type="scientific">Didymodactylos carnosus</name>
    <dbReference type="NCBI Taxonomy" id="1234261"/>
    <lineage>
        <taxon>Eukaryota</taxon>
        <taxon>Metazoa</taxon>
        <taxon>Spiralia</taxon>
        <taxon>Gnathifera</taxon>
        <taxon>Rotifera</taxon>
        <taxon>Eurotatoria</taxon>
        <taxon>Bdelloidea</taxon>
        <taxon>Philodinida</taxon>
        <taxon>Philodinidae</taxon>
        <taxon>Didymodactylos</taxon>
    </lineage>
</organism>
<feature type="compositionally biased region" description="Polar residues" evidence="1">
    <location>
        <begin position="14"/>
        <end position="29"/>
    </location>
</feature>
<protein>
    <submittedName>
        <fullName evidence="3">Uncharacterized protein</fullName>
    </submittedName>
</protein>